<organism evidence="2 3">
    <name type="scientific">Trichlorobacter lovleyi (strain ATCC BAA-1151 / DSM 17278 / SZ)</name>
    <name type="common">Geobacter lovleyi</name>
    <dbReference type="NCBI Taxonomy" id="398767"/>
    <lineage>
        <taxon>Bacteria</taxon>
        <taxon>Pseudomonadati</taxon>
        <taxon>Thermodesulfobacteriota</taxon>
        <taxon>Desulfuromonadia</taxon>
        <taxon>Geobacterales</taxon>
        <taxon>Geobacteraceae</taxon>
        <taxon>Trichlorobacter</taxon>
    </lineage>
</organism>
<name>B3E1Z0_TRIL1</name>
<feature type="transmembrane region" description="Helical" evidence="1">
    <location>
        <begin position="6"/>
        <end position="29"/>
    </location>
</feature>
<keyword evidence="3" id="KW-1185">Reference proteome</keyword>
<accession>B3E1Z0</accession>
<evidence type="ECO:0000256" key="1">
    <source>
        <dbReference type="SAM" id="Phobius"/>
    </source>
</evidence>
<dbReference type="Proteomes" id="UP000002420">
    <property type="component" value="Chromosome"/>
</dbReference>
<dbReference type="EMBL" id="CP001089">
    <property type="protein sequence ID" value="ACD95640.1"/>
    <property type="molecule type" value="Genomic_DNA"/>
</dbReference>
<sequence length="61" mass="6881">MTSELWSVIAISMFWCWVASSLLCMFKAFPRLGILQARPAIIWGTTSVVCATLWMMALRLA</sequence>
<keyword evidence="1" id="KW-0812">Transmembrane</keyword>
<dbReference type="STRING" id="398767.Glov_1924"/>
<dbReference type="AlphaFoldDB" id="B3E1Z0"/>
<gene>
    <name evidence="2" type="ordered locus">Glov_1924</name>
</gene>
<feature type="transmembrane region" description="Helical" evidence="1">
    <location>
        <begin position="41"/>
        <end position="60"/>
    </location>
</feature>
<evidence type="ECO:0008006" key="4">
    <source>
        <dbReference type="Google" id="ProtNLM"/>
    </source>
</evidence>
<dbReference type="KEGG" id="glo:Glov_1924"/>
<keyword evidence="1" id="KW-1133">Transmembrane helix</keyword>
<evidence type="ECO:0000313" key="3">
    <source>
        <dbReference type="Proteomes" id="UP000002420"/>
    </source>
</evidence>
<dbReference type="HOGENOM" id="CLU_2915951_0_0_7"/>
<keyword evidence="1" id="KW-0472">Membrane</keyword>
<reference evidence="2 3" key="1">
    <citation type="submission" date="2008-05" db="EMBL/GenBank/DDBJ databases">
        <title>Complete sequence of chromosome of Geobacter lovleyi SZ.</title>
        <authorList>
            <consortium name="US DOE Joint Genome Institute"/>
            <person name="Lucas S."/>
            <person name="Copeland A."/>
            <person name="Lapidus A."/>
            <person name="Glavina del Rio T."/>
            <person name="Dalin E."/>
            <person name="Tice H."/>
            <person name="Bruce D."/>
            <person name="Goodwin L."/>
            <person name="Pitluck S."/>
            <person name="Chertkov O."/>
            <person name="Meincke L."/>
            <person name="Brettin T."/>
            <person name="Detter J.C."/>
            <person name="Han C."/>
            <person name="Tapia R."/>
            <person name="Kuske C.R."/>
            <person name="Schmutz J."/>
            <person name="Larimer F."/>
            <person name="Land M."/>
            <person name="Hauser L."/>
            <person name="Kyrpides N."/>
            <person name="Mikhailova N."/>
            <person name="Sung Y."/>
            <person name="Fletcher K.E."/>
            <person name="Ritalahti K.M."/>
            <person name="Loeffler F.E."/>
            <person name="Richardson P."/>
        </authorList>
    </citation>
    <scope>NUCLEOTIDE SEQUENCE [LARGE SCALE GENOMIC DNA]</scope>
    <source>
        <strain evidence="3">ATCC BAA-1151 / DSM 17278 / SZ</strain>
    </source>
</reference>
<protein>
    <recommendedName>
        <fullName evidence="4">Transmembrane protein</fullName>
    </recommendedName>
</protein>
<proteinExistence type="predicted"/>
<evidence type="ECO:0000313" key="2">
    <source>
        <dbReference type="EMBL" id="ACD95640.1"/>
    </source>
</evidence>